<reference evidence="2 3" key="1">
    <citation type="submission" date="2015-01" db="EMBL/GenBank/DDBJ databases">
        <title>Genome of allotetraploid Gossypium barbadense reveals genomic plasticity and fiber elongation in cotton evolution.</title>
        <authorList>
            <person name="Chen X."/>
            <person name="Liu X."/>
            <person name="Zhao B."/>
            <person name="Zheng H."/>
            <person name="Hu Y."/>
            <person name="Lu G."/>
            <person name="Yang C."/>
            <person name="Chen J."/>
            <person name="Shan C."/>
            <person name="Zhang L."/>
            <person name="Zhou Y."/>
            <person name="Wang L."/>
            <person name="Guo W."/>
            <person name="Bai Y."/>
            <person name="Ruan J."/>
            <person name="Shangguan X."/>
            <person name="Mao Y."/>
            <person name="Jiang J."/>
            <person name="Zhu Y."/>
            <person name="Lei J."/>
            <person name="Kang H."/>
            <person name="Chen S."/>
            <person name="He X."/>
            <person name="Wang R."/>
            <person name="Wang Y."/>
            <person name="Chen J."/>
            <person name="Wang L."/>
            <person name="Yu S."/>
            <person name="Wang B."/>
            <person name="Wei J."/>
            <person name="Song S."/>
            <person name="Lu X."/>
            <person name="Gao Z."/>
            <person name="Gu W."/>
            <person name="Deng X."/>
            <person name="Ma D."/>
            <person name="Wang S."/>
            <person name="Liang W."/>
            <person name="Fang L."/>
            <person name="Cai C."/>
            <person name="Zhu X."/>
            <person name="Zhou B."/>
            <person name="Zhang Y."/>
            <person name="Chen Z."/>
            <person name="Xu S."/>
            <person name="Zhu R."/>
            <person name="Wang S."/>
            <person name="Zhang T."/>
            <person name="Zhao G."/>
        </authorList>
    </citation>
    <scope>NUCLEOTIDE SEQUENCE [LARGE SCALE GENOMIC DNA]</scope>
    <source>
        <strain evidence="3">cv. Xinhai21</strain>
        <tissue evidence="2">Leaf</tissue>
    </source>
</reference>
<evidence type="ECO:0000313" key="2">
    <source>
        <dbReference type="EMBL" id="PPS00398.1"/>
    </source>
</evidence>
<evidence type="ECO:0000313" key="3">
    <source>
        <dbReference type="Proteomes" id="UP000239757"/>
    </source>
</evidence>
<dbReference type="EMBL" id="KZ665301">
    <property type="protein sequence ID" value="PPS00398.1"/>
    <property type="molecule type" value="Genomic_DNA"/>
</dbReference>
<protein>
    <submittedName>
        <fullName evidence="2">Uncharacterized protein</fullName>
    </submittedName>
</protein>
<dbReference type="PANTHER" id="PTHR31286">
    <property type="entry name" value="GLYCINE-RICH CELL WALL STRUCTURAL PROTEIN 1.8-LIKE"/>
    <property type="match status" value="1"/>
</dbReference>
<accession>A0A2P5XAP0</accession>
<name>A0A2P5XAP0_GOSBA</name>
<gene>
    <name evidence="2" type="ORF">GOBAR_AA20259</name>
</gene>
<dbReference type="InterPro" id="IPR040256">
    <property type="entry name" value="At4g02000-like"/>
</dbReference>
<organism evidence="2 3">
    <name type="scientific">Gossypium barbadense</name>
    <name type="common">Sea Island cotton</name>
    <name type="synonym">Hibiscus barbadensis</name>
    <dbReference type="NCBI Taxonomy" id="3634"/>
    <lineage>
        <taxon>Eukaryota</taxon>
        <taxon>Viridiplantae</taxon>
        <taxon>Streptophyta</taxon>
        <taxon>Embryophyta</taxon>
        <taxon>Tracheophyta</taxon>
        <taxon>Spermatophyta</taxon>
        <taxon>Magnoliopsida</taxon>
        <taxon>eudicotyledons</taxon>
        <taxon>Gunneridae</taxon>
        <taxon>Pentapetalae</taxon>
        <taxon>rosids</taxon>
        <taxon>malvids</taxon>
        <taxon>Malvales</taxon>
        <taxon>Malvaceae</taxon>
        <taxon>Malvoideae</taxon>
        <taxon>Gossypium</taxon>
    </lineage>
</organism>
<dbReference type="AlphaFoldDB" id="A0A2P5XAP0"/>
<sequence length="252" mass="27039">MKDYNKVLTQAQPYPSVVLAWICLPGLLGFMYKRQIIEAIGSLIGKVVKLDFQTNNSTWGRFSCLAVFVNLDRPLISKVLVDGEVQRVEYESLPTVCFNYGKYGHVKELCLSVGVDAVLERPEAVLERTEADAVVASDEVAGEDGDHMILEPALDSRSSGPMDSETRLENSKEGVQACGLSNALLGGPSEERAEQKGPLMSNGLILNGLDNITSNDAISSMVNLVNSQVGPGLDVIGGCVEGQIGDFRSSSA</sequence>
<dbReference type="Proteomes" id="UP000239757">
    <property type="component" value="Unassembled WGS sequence"/>
</dbReference>
<proteinExistence type="predicted"/>
<keyword evidence="1" id="KW-0812">Transmembrane</keyword>
<evidence type="ECO:0000256" key="1">
    <source>
        <dbReference type="SAM" id="Phobius"/>
    </source>
</evidence>
<keyword evidence="1" id="KW-1133">Transmembrane helix</keyword>
<keyword evidence="1" id="KW-0472">Membrane</keyword>
<dbReference type="OrthoDB" id="998732at2759"/>
<dbReference type="PANTHER" id="PTHR31286:SF173">
    <property type="entry name" value="DUF4283 DOMAIN-CONTAINING PROTEIN"/>
    <property type="match status" value="1"/>
</dbReference>
<feature type="transmembrane region" description="Helical" evidence="1">
    <location>
        <begin position="12"/>
        <end position="32"/>
    </location>
</feature>